<dbReference type="SUPFAM" id="SSF57667">
    <property type="entry name" value="beta-beta-alpha zinc fingers"/>
    <property type="match status" value="1"/>
</dbReference>
<protein>
    <recommendedName>
        <fullName evidence="2">C2H2-type domain-containing protein</fullName>
    </recommendedName>
</protein>
<organism evidence="1">
    <name type="scientific">viral metagenome</name>
    <dbReference type="NCBI Taxonomy" id="1070528"/>
    <lineage>
        <taxon>unclassified sequences</taxon>
        <taxon>metagenomes</taxon>
        <taxon>organismal metagenomes</taxon>
    </lineage>
</organism>
<reference evidence="1" key="1">
    <citation type="journal article" date="2020" name="Nature">
        <title>Giant virus diversity and host interactions through global metagenomics.</title>
        <authorList>
            <person name="Schulz F."/>
            <person name="Roux S."/>
            <person name="Paez-Espino D."/>
            <person name="Jungbluth S."/>
            <person name="Walsh D.A."/>
            <person name="Denef V.J."/>
            <person name="McMahon K.D."/>
            <person name="Konstantinidis K.T."/>
            <person name="Eloe-Fadrosh E.A."/>
            <person name="Kyrpides N.C."/>
            <person name="Woyke T."/>
        </authorList>
    </citation>
    <scope>NUCLEOTIDE SEQUENCE</scope>
    <source>
        <strain evidence="1">GVMAG-M-3300027810-10</strain>
    </source>
</reference>
<accession>A0A6C0LG18</accession>
<evidence type="ECO:0008006" key="2">
    <source>
        <dbReference type="Google" id="ProtNLM"/>
    </source>
</evidence>
<name>A0A6C0LG18_9ZZZZ</name>
<proteinExistence type="predicted"/>
<dbReference type="AlphaFoldDB" id="A0A6C0LG18"/>
<dbReference type="EMBL" id="MN740497">
    <property type="protein sequence ID" value="QHU29879.1"/>
    <property type="molecule type" value="Genomic_DNA"/>
</dbReference>
<sequence length="271" mass="31480">MVVNDSKKVPKSSKIFFCELCDYSSCRKSQYTRHISTPKHQNKANGSKMVVKKFQKSSTPFLCECGKTYKYDSGYFRHKKDCKIETNNDSNLMEYLLKENQEMKNMVTEICNKLPNHQTNNNSTTNIFNINMFLNEQCKDAMNMTEFIESIQLTLEDIATIGEQGQTKGISNILISKLNDLDVFKRPMHCSDVKKEIIYVKDEDIWQEEKTCKPRIKNALDTITKKSIQNLPDVQQSPDDYLKTVSEVLKDPREDKKIISKLVKEIYLNNL</sequence>
<dbReference type="InterPro" id="IPR036236">
    <property type="entry name" value="Znf_C2H2_sf"/>
</dbReference>
<evidence type="ECO:0000313" key="1">
    <source>
        <dbReference type="EMBL" id="QHU29879.1"/>
    </source>
</evidence>